<reference evidence="2 3" key="1">
    <citation type="submission" date="2020-04" db="EMBL/GenBank/DDBJ databases">
        <authorList>
            <person name="De Canck E."/>
        </authorList>
    </citation>
    <scope>NUCLEOTIDE SEQUENCE [LARGE SCALE GENOMIC DNA]</scope>
    <source>
        <strain evidence="2 3">LMG 28138</strain>
    </source>
</reference>
<accession>A0A6S7AZI5</accession>
<keyword evidence="1" id="KW-0732">Signal</keyword>
<gene>
    <name evidence="2" type="ORF">LMG28138_01481</name>
</gene>
<dbReference type="EMBL" id="CADIKM010000005">
    <property type="protein sequence ID" value="CAB3782702.1"/>
    <property type="molecule type" value="Genomic_DNA"/>
</dbReference>
<sequence length="288" mass="31748">MQFSSIAVLCALTCLCRSSYAVDILTRVPDVCKLRCGNGDGDGLYPSGTINQSCVRACHGELSNAPPSPGVRPSGNNRAFILLEPMIYEVGSTGVKITVPAGFVTDYASIPRPLWSLYSPHDQYSRASVIHDYLYWSQLCTRQQADNLFMIAMKESEVPKATRETVYRGVTAFGQSAWDENARQRRAGKPRVVPVQLKNFPPNWSWEMYREKLVRNRVKDPKFSGGEYCALGDTADVPVSPKGHAGSKSAVAPPRGVDVRQRARITRCCLESIDWRAIPANSSPSESS</sequence>
<dbReference type="AlphaFoldDB" id="A0A6S7AZI5"/>
<name>A0A6S7AZI5_9BURK</name>
<evidence type="ECO:0000313" key="3">
    <source>
        <dbReference type="Proteomes" id="UP000494115"/>
    </source>
</evidence>
<feature type="chain" id="PRO_5028813636" description="DUF1353 domain-containing protein" evidence="1">
    <location>
        <begin position="22"/>
        <end position="288"/>
    </location>
</feature>
<evidence type="ECO:0000313" key="2">
    <source>
        <dbReference type="EMBL" id="CAB3782702.1"/>
    </source>
</evidence>
<evidence type="ECO:0000256" key="1">
    <source>
        <dbReference type="SAM" id="SignalP"/>
    </source>
</evidence>
<dbReference type="Proteomes" id="UP000494115">
    <property type="component" value="Unassembled WGS sequence"/>
</dbReference>
<evidence type="ECO:0008006" key="4">
    <source>
        <dbReference type="Google" id="ProtNLM"/>
    </source>
</evidence>
<dbReference type="Pfam" id="PF07087">
    <property type="entry name" value="DUF1353"/>
    <property type="match status" value="1"/>
</dbReference>
<organism evidence="2 3">
    <name type="scientific">Pararobbsia alpina</name>
    <dbReference type="NCBI Taxonomy" id="621374"/>
    <lineage>
        <taxon>Bacteria</taxon>
        <taxon>Pseudomonadati</taxon>
        <taxon>Pseudomonadota</taxon>
        <taxon>Betaproteobacteria</taxon>
        <taxon>Burkholderiales</taxon>
        <taxon>Burkholderiaceae</taxon>
        <taxon>Pararobbsia</taxon>
    </lineage>
</organism>
<feature type="signal peptide" evidence="1">
    <location>
        <begin position="1"/>
        <end position="21"/>
    </location>
</feature>
<dbReference type="InterPro" id="IPR010767">
    <property type="entry name" value="Phage_CGC-2007_Cje0229"/>
</dbReference>
<keyword evidence="3" id="KW-1185">Reference proteome</keyword>
<protein>
    <recommendedName>
        <fullName evidence="4">DUF1353 domain-containing protein</fullName>
    </recommendedName>
</protein>
<proteinExistence type="predicted"/>